<keyword evidence="2" id="KW-1185">Reference proteome</keyword>
<sequence length="73" mass="8121">MRRKQGWVDGRYWRGTAASIVVSHFATIKATLASGSQDTLEGENTVIGDVYQVVTQSPSTGLKQHQGKTQHWY</sequence>
<dbReference type="Proteomes" id="UP000324222">
    <property type="component" value="Unassembled WGS sequence"/>
</dbReference>
<evidence type="ECO:0000313" key="1">
    <source>
        <dbReference type="EMBL" id="MPC49752.1"/>
    </source>
</evidence>
<dbReference type="AlphaFoldDB" id="A0A5B7FTA2"/>
<organism evidence="1 2">
    <name type="scientific">Portunus trituberculatus</name>
    <name type="common">Swimming crab</name>
    <name type="synonym">Neptunus trituberculatus</name>
    <dbReference type="NCBI Taxonomy" id="210409"/>
    <lineage>
        <taxon>Eukaryota</taxon>
        <taxon>Metazoa</taxon>
        <taxon>Ecdysozoa</taxon>
        <taxon>Arthropoda</taxon>
        <taxon>Crustacea</taxon>
        <taxon>Multicrustacea</taxon>
        <taxon>Malacostraca</taxon>
        <taxon>Eumalacostraca</taxon>
        <taxon>Eucarida</taxon>
        <taxon>Decapoda</taxon>
        <taxon>Pleocyemata</taxon>
        <taxon>Brachyura</taxon>
        <taxon>Eubrachyura</taxon>
        <taxon>Portunoidea</taxon>
        <taxon>Portunidae</taxon>
        <taxon>Portuninae</taxon>
        <taxon>Portunus</taxon>
    </lineage>
</organism>
<name>A0A5B7FTA2_PORTR</name>
<evidence type="ECO:0000313" key="2">
    <source>
        <dbReference type="Proteomes" id="UP000324222"/>
    </source>
</evidence>
<accession>A0A5B7FTA2</accession>
<dbReference type="EMBL" id="VSRR010009074">
    <property type="protein sequence ID" value="MPC49752.1"/>
    <property type="molecule type" value="Genomic_DNA"/>
</dbReference>
<reference evidence="1 2" key="1">
    <citation type="submission" date="2019-05" db="EMBL/GenBank/DDBJ databases">
        <title>Another draft genome of Portunus trituberculatus and its Hox gene families provides insights of decapod evolution.</title>
        <authorList>
            <person name="Jeong J.-H."/>
            <person name="Song I."/>
            <person name="Kim S."/>
            <person name="Choi T."/>
            <person name="Kim D."/>
            <person name="Ryu S."/>
            <person name="Kim W."/>
        </authorList>
    </citation>
    <scope>NUCLEOTIDE SEQUENCE [LARGE SCALE GENOMIC DNA]</scope>
    <source>
        <tissue evidence="1">Muscle</tissue>
    </source>
</reference>
<gene>
    <name evidence="1" type="ORF">E2C01_043565</name>
</gene>
<proteinExistence type="predicted"/>
<protein>
    <submittedName>
        <fullName evidence="1">Uncharacterized protein</fullName>
    </submittedName>
</protein>
<comment type="caution">
    <text evidence="1">The sequence shown here is derived from an EMBL/GenBank/DDBJ whole genome shotgun (WGS) entry which is preliminary data.</text>
</comment>